<dbReference type="PANTHER" id="PTHR42718:SF9">
    <property type="entry name" value="MAJOR FACILITATOR SUPERFAMILY MULTIDRUG TRANSPORTER MFSC"/>
    <property type="match status" value="1"/>
</dbReference>
<keyword evidence="12" id="KW-1185">Reference proteome</keyword>
<evidence type="ECO:0000256" key="7">
    <source>
        <dbReference type="ARBA" id="ARBA00023136"/>
    </source>
</evidence>
<keyword evidence="7 9" id="KW-0472">Membrane</keyword>
<sequence length="543" mass="59496">MPEAPAEEVYELYKMRAPYFQVAIIVLGVFMAVLDMGVVNVAIPTMESDLHATTNQIQWVLTAYMLVIGVLVPISGWMTDRFGAKKLFLFSLFMFTVGSALCGMAWNVSSIIAFRVVQALGGGFMMPVAMAMIYRIFPPDRRGVVMGVFGLSIMAAPAFGPALSGYLVEYSSWRLIFYINVPIGIITLLLGMTMMHEFSHEVKNKLDVWGFALSTAGFFSLLYGFNNVPDHGWRSLMVTGFVTVGAICLILLVIVELNTASPVIELRVLKNYMFSMSLVISSIVNVALFVGIFLLPLYLQNILGLSPLRTGLFMTPAALASAVIMPISGRLFDKIGARPLALIGLLLVTVASFGFTSLTTDTGTGHIQWLYILRSVGMGMTMMPIMTAGMNTVKREWVSQGTAMTNTVRQVASSLGTAILTSYFTTRMHFHTTIASWSVTPFSPSGQELTRMQQTFASNGMSPGIAHQAAVLMMEGVASKQGFVAGLNDTFWWSTILAGIAWILIWFFSSKKEREVRMGRKTQKAQKALPQGRAVSTRPGLVE</sequence>
<feature type="transmembrane region" description="Helical" evidence="9">
    <location>
        <begin position="175"/>
        <end position="194"/>
    </location>
</feature>
<evidence type="ECO:0000256" key="3">
    <source>
        <dbReference type="ARBA" id="ARBA00022448"/>
    </source>
</evidence>
<evidence type="ECO:0000313" key="12">
    <source>
        <dbReference type="Proteomes" id="UP000663505"/>
    </source>
</evidence>
<feature type="transmembrane region" description="Helical" evidence="9">
    <location>
        <begin position="112"/>
        <end position="137"/>
    </location>
</feature>
<dbReference type="InterPro" id="IPR036259">
    <property type="entry name" value="MFS_trans_sf"/>
</dbReference>
<comment type="similarity">
    <text evidence="2">Belongs to the major facilitator superfamily. EmrB family.</text>
</comment>
<protein>
    <submittedName>
        <fullName evidence="11">DHA2 family efflux MFS transporter permease subunit</fullName>
    </submittedName>
</protein>
<dbReference type="PANTHER" id="PTHR42718">
    <property type="entry name" value="MAJOR FACILITATOR SUPERFAMILY MULTIDRUG TRANSPORTER MFSC"/>
    <property type="match status" value="1"/>
</dbReference>
<feature type="transmembrane region" description="Helical" evidence="9">
    <location>
        <begin position="237"/>
        <end position="257"/>
    </location>
</feature>
<evidence type="ECO:0000256" key="9">
    <source>
        <dbReference type="SAM" id="Phobius"/>
    </source>
</evidence>
<feature type="transmembrane region" description="Helical" evidence="9">
    <location>
        <begin position="340"/>
        <end position="359"/>
    </location>
</feature>
<feature type="transmembrane region" description="Helical" evidence="9">
    <location>
        <begin position="206"/>
        <end position="225"/>
    </location>
</feature>
<feature type="transmembrane region" description="Helical" evidence="9">
    <location>
        <begin position="144"/>
        <end position="163"/>
    </location>
</feature>
<dbReference type="GO" id="GO:0005886">
    <property type="term" value="C:plasma membrane"/>
    <property type="evidence" value="ECO:0007669"/>
    <property type="project" value="UniProtKB-SubCell"/>
</dbReference>
<organism evidence="11 12">
    <name type="scientific">Alicyclobacillus mengziensis</name>
    <dbReference type="NCBI Taxonomy" id="2931921"/>
    <lineage>
        <taxon>Bacteria</taxon>
        <taxon>Bacillati</taxon>
        <taxon>Bacillota</taxon>
        <taxon>Bacilli</taxon>
        <taxon>Bacillales</taxon>
        <taxon>Alicyclobacillaceae</taxon>
        <taxon>Alicyclobacillus</taxon>
    </lineage>
</organism>
<dbReference type="CDD" id="cd17503">
    <property type="entry name" value="MFS_LmrB_MDR_like"/>
    <property type="match status" value="1"/>
</dbReference>
<dbReference type="Pfam" id="PF07690">
    <property type="entry name" value="MFS_1"/>
    <property type="match status" value="1"/>
</dbReference>
<proteinExistence type="inferred from homology"/>
<evidence type="ECO:0000259" key="10">
    <source>
        <dbReference type="PROSITE" id="PS50850"/>
    </source>
</evidence>
<feature type="transmembrane region" description="Helical" evidence="9">
    <location>
        <begin position="411"/>
        <end position="430"/>
    </location>
</feature>
<accession>A0A9X7W166</accession>
<evidence type="ECO:0000256" key="2">
    <source>
        <dbReference type="ARBA" id="ARBA00008537"/>
    </source>
</evidence>
<feature type="region of interest" description="Disordered" evidence="8">
    <location>
        <begin position="519"/>
        <end position="543"/>
    </location>
</feature>
<keyword evidence="5 9" id="KW-0812">Transmembrane</keyword>
<dbReference type="AlphaFoldDB" id="A0A9X7W166"/>
<evidence type="ECO:0000256" key="1">
    <source>
        <dbReference type="ARBA" id="ARBA00004651"/>
    </source>
</evidence>
<dbReference type="KEGG" id="afx:JZ786_04825"/>
<reference evidence="11 12" key="1">
    <citation type="submission" date="2021-02" db="EMBL/GenBank/DDBJ databases">
        <title>Alicyclobacillus curvatus sp. nov. and Alicyclobacillus mengziensis sp. nov., two acidophilic bacteria isolated from acid mine drainage.</title>
        <authorList>
            <person name="Huang Y."/>
        </authorList>
    </citation>
    <scope>NUCLEOTIDE SEQUENCE [LARGE SCALE GENOMIC DNA]</scope>
    <source>
        <strain evidence="11 12">S30H14</strain>
    </source>
</reference>
<keyword evidence="4" id="KW-1003">Cell membrane</keyword>
<dbReference type="Gene3D" id="1.20.1720.10">
    <property type="entry name" value="Multidrug resistance protein D"/>
    <property type="match status" value="1"/>
</dbReference>
<evidence type="ECO:0000256" key="6">
    <source>
        <dbReference type="ARBA" id="ARBA00022989"/>
    </source>
</evidence>
<gene>
    <name evidence="11" type="ORF">JZ786_04825</name>
</gene>
<dbReference type="InterPro" id="IPR004638">
    <property type="entry name" value="EmrB-like"/>
</dbReference>
<keyword evidence="6 9" id="KW-1133">Transmembrane helix</keyword>
<comment type="subcellular location">
    <subcellularLocation>
        <location evidence="1">Cell membrane</location>
        <topology evidence="1">Multi-pass membrane protein</topology>
    </subcellularLocation>
</comment>
<evidence type="ECO:0000256" key="5">
    <source>
        <dbReference type="ARBA" id="ARBA00022692"/>
    </source>
</evidence>
<feature type="transmembrane region" description="Helical" evidence="9">
    <location>
        <begin position="56"/>
        <end position="75"/>
    </location>
</feature>
<evidence type="ECO:0000256" key="8">
    <source>
        <dbReference type="SAM" id="MobiDB-lite"/>
    </source>
</evidence>
<keyword evidence="3" id="KW-0813">Transport</keyword>
<dbReference type="RefSeq" id="WP_206657650.1">
    <property type="nucleotide sequence ID" value="NZ_CP071182.1"/>
</dbReference>
<feature type="transmembrane region" description="Helical" evidence="9">
    <location>
        <begin position="22"/>
        <end position="44"/>
    </location>
</feature>
<evidence type="ECO:0000256" key="4">
    <source>
        <dbReference type="ARBA" id="ARBA00022475"/>
    </source>
</evidence>
<feature type="transmembrane region" description="Helical" evidence="9">
    <location>
        <begin position="311"/>
        <end position="328"/>
    </location>
</feature>
<dbReference type="PROSITE" id="PS50850">
    <property type="entry name" value="MFS"/>
    <property type="match status" value="1"/>
</dbReference>
<dbReference type="EMBL" id="CP071182">
    <property type="protein sequence ID" value="QSO48315.1"/>
    <property type="molecule type" value="Genomic_DNA"/>
</dbReference>
<dbReference type="Gene3D" id="1.20.1250.20">
    <property type="entry name" value="MFS general substrate transporter like domains"/>
    <property type="match status" value="1"/>
</dbReference>
<dbReference type="NCBIfam" id="TIGR00711">
    <property type="entry name" value="efflux_EmrB"/>
    <property type="match status" value="1"/>
</dbReference>
<dbReference type="InterPro" id="IPR020846">
    <property type="entry name" value="MFS_dom"/>
</dbReference>
<evidence type="ECO:0000313" key="11">
    <source>
        <dbReference type="EMBL" id="QSO48315.1"/>
    </source>
</evidence>
<feature type="transmembrane region" description="Helical" evidence="9">
    <location>
        <begin position="278"/>
        <end position="299"/>
    </location>
</feature>
<dbReference type="GO" id="GO:0022857">
    <property type="term" value="F:transmembrane transporter activity"/>
    <property type="evidence" value="ECO:0007669"/>
    <property type="project" value="InterPro"/>
</dbReference>
<feature type="transmembrane region" description="Helical" evidence="9">
    <location>
        <begin position="490"/>
        <end position="508"/>
    </location>
</feature>
<dbReference type="Proteomes" id="UP000663505">
    <property type="component" value="Chromosome"/>
</dbReference>
<feature type="transmembrane region" description="Helical" evidence="9">
    <location>
        <begin position="371"/>
        <end position="390"/>
    </location>
</feature>
<feature type="domain" description="Major facilitator superfamily (MFS) profile" evidence="10">
    <location>
        <begin position="21"/>
        <end position="513"/>
    </location>
</feature>
<name>A0A9X7W166_9BACL</name>
<dbReference type="SUPFAM" id="SSF103473">
    <property type="entry name" value="MFS general substrate transporter"/>
    <property type="match status" value="1"/>
</dbReference>
<dbReference type="InterPro" id="IPR011701">
    <property type="entry name" value="MFS"/>
</dbReference>
<feature type="transmembrane region" description="Helical" evidence="9">
    <location>
        <begin position="87"/>
        <end position="106"/>
    </location>
</feature>